<gene>
    <name evidence="2" type="ORF">EBB45_10295</name>
</gene>
<name>A0A3N9UEL1_9BACI</name>
<dbReference type="RefSeq" id="WP_124764401.1">
    <property type="nucleotide sequence ID" value="NZ_JAFBDY010000007.1"/>
</dbReference>
<dbReference type="EMBL" id="RRCT01000008">
    <property type="protein sequence ID" value="RQW74615.1"/>
    <property type="molecule type" value="Genomic_DNA"/>
</dbReference>
<dbReference type="Proteomes" id="UP000274033">
    <property type="component" value="Unassembled WGS sequence"/>
</dbReference>
<keyword evidence="1" id="KW-1133">Transmembrane helix</keyword>
<dbReference type="Pfam" id="PF11667">
    <property type="entry name" value="DUF3267"/>
    <property type="match status" value="1"/>
</dbReference>
<feature type="transmembrane region" description="Helical" evidence="1">
    <location>
        <begin position="18"/>
        <end position="37"/>
    </location>
</feature>
<dbReference type="OrthoDB" id="2360495at2"/>
<evidence type="ECO:0000313" key="2">
    <source>
        <dbReference type="EMBL" id="RQW74615.1"/>
    </source>
</evidence>
<protein>
    <submittedName>
        <fullName evidence="2">DUF3267 domain-containing protein</fullName>
    </submittedName>
</protein>
<dbReference type="InterPro" id="IPR021683">
    <property type="entry name" value="DUF3267"/>
</dbReference>
<sequence length="178" mass="20951">MHCWKTINVQREYGPTRLAILCSIIFVIVFSFSFVFLSPLPPAIYNDDFIWVFFICIFVLYPIHKLVHYYSLFNYRKNVKIKVRFELILIINIRIKNMIPKKRYIFTLLSPFLILNSALIMVTLFYPQYSHYSCILLAMHCSICLIDLLFVIDLVGAPKEAVIEETPKGYEILVPPNF</sequence>
<proteinExistence type="predicted"/>
<evidence type="ECO:0000313" key="3">
    <source>
        <dbReference type="Proteomes" id="UP000274033"/>
    </source>
</evidence>
<feature type="transmembrane region" description="Helical" evidence="1">
    <location>
        <begin position="104"/>
        <end position="126"/>
    </location>
</feature>
<feature type="transmembrane region" description="Helical" evidence="1">
    <location>
        <begin position="49"/>
        <end position="67"/>
    </location>
</feature>
<accession>A0A3N9UEL1</accession>
<reference evidence="2 3" key="1">
    <citation type="journal article" date="2013" name="J. Microbiol.">
        <title>Lysinibacillus chungkukjangi sp. nov., isolated from Chungkukjang, Korean fermented soybean food.</title>
        <authorList>
            <person name="Kim S.J."/>
            <person name="Jang Y.H."/>
            <person name="Hamada M."/>
            <person name="Ahn J.H."/>
            <person name="Weon H.Y."/>
            <person name="Suzuki K."/>
            <person name="Whang K.S."/>
            <person name="Kwon S.W."/>
        </authorList>
    </citation>
    <scope>NUCLEOTIDE SEQUENCE [LARGE SCALE GENOMIC DNA]</scope>
    <source>
        <strain evidence="2 3">MCCC 1A12701</strain>
    </source>
</reference>
<dbReference type="AlphaFoldDB" id="A0A3N9UEL1"/>
<feature type="transmembrane region" description="Helical" evidence="1">
    <location>
        <begin position="132"/>
        <end position="152"/>
    </location>
</feature>
<keyword evidence="3" id="KW-1185">Reference proteome</keyword>
<organism evidence="2 3">
    <name type="scientific">Lysinibacillus composti</name>
    <dbReference type="NCBI Taxonomy" id="720633"/>
    <lineage>
        <taxon>Bacteria</taxon>
        <taxon>Bacillati</taxon>
        <taxon>Bacillota</taxon>
        <taxon>Bacilli</taxon>
        <taxon>Bacillales</taxon>
        <taxon>Bacillaceae</taxon>
        <taxon>Lysinibacillus</taxon>
    </lineage>
</organism>
<evidence type="ECO:0000256" key="1">
    <source>
        <dbReference type="SAM" id="Phobius"/>
    </source>
</evidence>
<keyword evidence="1" id="KW-0812">Transmembrane</keyword>
<keyword evidence="1" id="KW-0472">Membrane</keyword>
<comment type="caution">
    <text evidence="2">The sequence shown here is derived from an EMBL/GenBank/DDBJ whole genome shotgun (WGS) entry which is preliminary data.</text>
</comment>